<dbReference type="RefSeq" id="WP_171835657.1">
    <property type="nucleotide sequence ID" value="NZ_CP053708.1"/>
</dbReference>
<gene>
    <name evidence="1" type="ORF">HN018_12250</name>
</gene>
<proteinExistence type="predicted"/>
<organism evidence="1 2">
    <name type="scientific">Lichenicola cladoniae</name>
    <dbReference type="NCBI Taxonomy" id="1484109"/>
    <lineage>
        <taxon>Bacteria</taxon>
        <taxon>Pseudomonadati</taxon>
        <taxon>Pseudomonadota</taxon>
        <taxon>Alphaproteobacteria</taxon>
        <taxon>Acetobacterales</taxon>
        <taxon>Acetobacteraceae</taxon>
        <taxon>Lichenicola</taxon>
    </lineage>
</organism>
<dbReference type="EMBL" id="CP053708">
    <property type="protein sequence ID" value="QKE90706.1"/>
    <property type="molecule type" value="Genomic_DNA"/>
</dbReference>
<reference evidence="1 2" key="1">
    <citation type="journal article" date="2014" name="World J. Microbiol. Biotechnol.">
        <title>Biodiversity and physiological characteristics of Antarctic and Arctic lichens-associated bacteria.</title>
        <authorList>
            <person name="Lee Y.M."/>
            <person name="Kim E.H."/>
            <person name="Lee H.K."/>
            <person name="Hong S.G."/>
        </authorList>
    </citation>
    <scope>NUCLEOTIDE SEQUENCE [LARGE SCALE GENOMIC DNA]</scope>
    <source>
        <strain evidence="1 2">PAMC 26569</strain>
    </source>
</reference>
<name>A0A6M8HQZ7_9PROT</name>
<accession>A0A6M8HQZ7</accession>
<dbReference type="KEGG" id="lck:HN018_12250"/>
<evidence type="ECO:0000313" key="1">
    <source>
        <dbReference type="EMBL" id="QKE90706.1"/>
    </source>
</evidence>
<protein>
    <submittedName>
        <fullName evidence="1">Uncharacterized protein</fullName>
    </submittedName>
</protein>
<dbReference type="Proteomes" id="UP000500767">
    <property type="component" value="Chromosome"/>
</dbReference>
<evidence type="ECO:0000313" key="2">
    <source>
        <dbReference type="Proteomes" id="UP000500767"/>
    </source>
</evidence>
<sequence length="108" mass="11575">MLGADVVGLVGAHGALMEVKKTGDILAGQSLNWSKAATDPISRPMRRRLTEQLELQGAKRVSAHNVHAVVKQRMLDGITGALGMTGSAMTGAIHEMIIWVRSKETRTS</sequence>
<keyword evidence="2" id="KW-1185">Reference proteome</keyword>
<dbReference type="AlphaFoldDB" id="A0A6M8HQZ7"/>